<dbReference type="OrthoDB" id="1426047at2"/>
<protein>
    <submittedName>
        <fullName evidence="1">Uncharacterized protein</fullName>
    </submittedName>
</protein>
<organism evidence="1 2">
    <name type="scientific">Cellulophaga fucicola</name>
    <dbReference type="NCBI Taxonomy" id="76595"/>
    <lineage>
        <taxon>Bacteria</taxon>
        <taxon>Pseudomonadati</taxon>
        <taxon>Bacteroidota</taxon>
        <taxon>Flavobacteriia</taxon>
        <taxon>Flavobacteriales</taxon>
        <taxon>Flavobacteriaceae</taxon>
        <taxon>Cellulophaga</taxon>
    </lineage>
</organism>
<keyword evidence="2" id="KW-1185">Reference proteome</keyword>
<dbReference type="AlphaFoldDB" id="A0A1K1N0V4"/>
<sequence length="223" mass="25587">MDIQKLFPSLLVETPRVILDKIIEHNAVENQKNKAVVSLHLSSGIYLEGTPIKINTENNILVIISGEEISYLQITQIDCIRIINFTRFVDILTDDTYFEVKDELVPTPLELKRKQRKIEEYLKSTFGVTLVNTALEEVKDSKIEKFQMQQFFSSLMQSLKNIGGYKDGKEALEVVNVLTISSTTNKLNVKKNLEGNLELEVNFKEKFEADFNKQLENKLEDSL</sequence>
<dbReference type="Proteomes" id="UP000183257">
    <property type="component" value="Unassembled WGS sequence"/>
</dbReference>
<dbReference type="RefSeq" id="WP_072302728.1">
    <property type="nucleotide sequence ID" value="NZ_FPIY01000001.1"/>
</dbReference>
<evidence type="ECO:0000313" key="2">
    <source>
        <dbReference type="Proteomes" id="UP000183257"/>
    </source>
</evidence>
<name>A0A1K1N0V4_9FLAO</name>
<accession>A0A1K1N0V4</accession>
<gene>
    <name evidence="1" type="ORF">SAMN05660313_01090</name>
</gene>
<evidence type="ECO:0000313" key="1">
    <source>
        <dbReference type="EMBL" id="SFW29052.1"/>
    </source>
</evidence>
<reference evidence="2" key="1">
    <citation type="submission" date="2016-11" db="EMBL/GenBank/DDBJ databases">
        <authorList>
            <person name="Varghese N."/>
            <person name="Submissions S."/>
        </authorList>
    </citation>
    <scope>NUCLEOTIDE SEQUENCE [LARGE SCALE GENOMIC DNA]</scope>
    <source>
        <strain evidence="2">DSM 24786</strain>
    </source>
</reference>
<proteinExistence type="predicted"/>
<dbReference type="EMBL" id="FPIY01000001">
    <property type="protein sequence ID" value="SFW29052.1"/>
    <property type="molecule type" value="Genomic_DNA"/>
</dbReference>